<dbReference type="GO" id="GO:0016787">
    <property type="term" value="F:hydrolase activity"/>
    <property type="evidence" value="ECO:0007669"/>
    <property type="project" value="UniProtKB-KW"/>
</dbReference>
<evidence type="ECO:0000313" key="2">
    <source>
        <dbReference type="Proteomes" id="UP000559809"/>
    </source>
</evidence>
<keyword evidence="1" id="KW-0378">Hydrolase</keyword>
<evidence type="ECO:0000313" key="1">
    <source>
        <dbReference type="EMBL" id="NYT49851.1"/>
    </source>
</evidence>
<organism evidence="1 2">
    <name type="scientific">Parapusillimonas granuli</name>
    <dbReference type="NCBI Taxonomy" id="380911"/>
    <lineage>
        <taxon>Bacteria</taxon>
        <taxon>Pseudomonadati</taxon>
        <taxon>Pseudomonadota</taxon>
        <taxon>Betaproteobacteria</taxon>
        <taxon>Burkholderiales</taxon>
        <taxon>Alcaligenaceae</taxon>
        <taxon>Parapusillimonas</taxon>
    </lineage>
</organism>
<dbReference type="InterPro" id="IPR029058">
    <property type="entry name" value="AB_hydrolase_fold"/>
</dbReference>
<comment type="caution">
    <text evidence="1">The sequence shown here is derived from an EMBL/GenBank/DDBJ whole genome shotgun (WGS) entry which is preliminary data.</text>
</comment>
<dbReference type="Proteomes" id="UP000559809">
    <property type="component" value="Unassembled WGS sequence"/>
</dbReference>
<accession>A0A853G562</accession>
<sequence length="214" mass="22996">MLARTQNITFEGAAGPIDCALDLPMSAPRGWALVLHPHPLHGGARDNKIVTTIARACVQHGLAALRPNFRGVGASAGEFDAAVGETSDMELLLRQFGQAYPELSQGKWVLAGFSFGTSVAAQLYSVLAEQSQKVPDALLLFGSAVERFRFRTVEVPADTFLVHGEADEVVPLSESMEFARAHGLPMVVVPDASHFFHGKLIALKQLLQLRLAAV</sequence>
<protein>
    <submittedName>
        <fullName evidence="1">Alpha/beta hydrolase</fullName>
    </submittedName>
</protein>
<reference evidence="1 2" key="1">
    <citation type="submission" date="2020-07" db="EMBL/GenBank/DDBJ databases">
        <title>Taxonomic revisions and descriptions of new bacterial species based on genomic comparisons in the high-G+C-content subgroup of the family Alcaligenaceae.</title>
        <authorList>
            <person name="Szabo A."/>
            <person name="Felfoldi T."/>
        </authorList>
    </citation>
    <scope>NUCLEOTIDE SEQUENCE [LARGE SCALE GENOMIC DNA]</scope>
    <source>
        <strain evidence="1 2">LMG 24012</strain>
    </source>
</reference>
<dbReference type="EMBL" id="JACCEM010000005">
    <property type="protein sequence ID" value="NYT49851.1"/>
    <property type="molecule type" value="Genomic_DNA"/>
</dbReference>
<keyword evidence="2" id="KW-1185">Reference proteome</keyword>
<gene>
    <name evidence="1" type="ORF">H0A72_11080</name>
</gene>
<dbReference type="SUPFAM" id="SSF53474">
    <property type="entry name" value="alpha/beta-Hydrolases"/>
    <property type="match status" value="1"/>
</dbReference>
<dbReference type="AlphaFoldDB" id="A0A853G562"/>
<dbReference type="PANTHER" id="PTHR42103:SF2">
    <property type="entry name" value="AB HYDROLASE-1 DOMAIN-CONTAINING PROTEIN"/>
    <property type="match status" value="1"/>
</dbReference>
<proteinExistence type="predicted"/>
<dbReference type="PANTHER" id="PTHR42103">
    <property type="entry name" value="ALPHA/BETA-HYDROLASES SUPERFAMILY PROTEIN"/>
    <property type="match status" value="1"/>
</dbReference>
<dbReference type="Gene3D" id="3.40.50.1820">
    <property type="entry name" value="alpha/beta hydrolase"/>
    <property type="match status" value="1"/>
</dbReference>
<name>A0A853G562_9BURK</name>
<dbReference type="RefSeq" id="WP_180155211.1">
    <property type="nucleotide sequence ID" value="NZ_JACCEM010000005.1"/>
</dbReference>